<dbReference type="Pfam" id="PF13518">
    <property type="entry name" value="HTH_28"/>
    <property type="match status" value="1"/>
</dbReference>
<evidence type="ECO:0000256" key="1">
    <source>
        <dbReference type="ARBA" id="ARBA00023015"/>
    </source>
</evidence>
<dbReference type="InterPro" id="IPR009057">
    <property type="entry name" value="Homeodomain-like_sf"/>
</dbReference>
<evidence type="ECO:0000313" key="5">
    <source>
        <dbReference type="Proteomes" id="UP000321272"/>
    </source>
</evidence>
<dbReference type="EMBL" id="CP042382">
    <property type="protein sequence ID" value="QEA39727.1"/>
    <property type="molecule type" value="Genomic_DNA"/>
</dbReference>
<evidence type="ECO:0000256" key="2">
    <source>
        <dbReference type="ARBA" id="ARBA00023163"/>
    </source>
</evidence>
<gene>
    <name evidence="4" type="ORF">FGL86_12040</name>
</gene>
<organism evidence="4 5">
    <name type="scientific">Pistricoccus aurantiacus</name>
    <dbReference type="NCBI Taxonomy" id="1883414"/>
    <lineage>
        <taxon>Bacteria</taxon>
        <taxon>Pseudomonadati</taxon>
        <taxon>Pseudomonadota</taxon>
        <taxon>Gammaproteobacteria</taxon>
        <taxon>Oceanospirillales</taxon>
        <taxon>Halomonadaceae</taxon>
        <taxon>Pistricoccus</taxon>
    </lineage>
</organism>
<protein>
    <submittedName>
        <fullName evidence="4">Helix-turn-helix domain-containing protein</fullName>
    </submittedName>
</protein>
<evidence type="ECO:0000259" key="3">
    <source>
        <dbReference type="PROSITE" id="PS50943"/>
    </source>
</evidence>
<keyword evidence="2" id="KW-0804">Transcription</keyword>
<dbReference type="PROSITE" id="PS50943">
    <property type="entry name" value="HTH_CROC1"/>
    <property type="match status" value="1"/>
</dbReference>
<dbReference type="InterPro" id="IPR001387">
    <property type="entry name" value="Cro/C1-type_HTH"/>
</dbReference>
<dbReference type="Proteomes" id="UP000321272">
    <property type="component" value="Chromosome"/>
</dbReference>
<dbReference type="SUPFAM" id="SSF46689">
    <property type="entry name" value="Homeodomain-like"/>
    <property type="match status" value="1"/>
</dbReference>
<dbReference type="KEGG" id="paur:FGL86_12040"/>
<accession>A0A5B8SUL1</accession>
<proteinExistence type="predicted"/>
<dbReference type="InterPro" id="IPR055247">
    <property type="entry name" value="InsJ-like_HTH"/>
</dbReference>
<reference evidence="4 5" key="1">
    <citation type="submission" date="2019-06" db="EMBL/GenBank/DDBJ databases">
        <title>Genome analyses of bacteria isolated from kimchi.</title>
        <authorList>
            <person name="Lee S."/>
            <person name="Ahn S."/>
            <person name="Roh S."/>
        </authorList>
    </citation>
    <scope>NUCLEOTIDE SEQUENCE [LARGE SCALE GENOMIC DNA]</scope>
    <source>
        <strain evidence="4 5">CBA4606</strain>
    </source>
</reference>
<name>A0A5B8SUL1_9GAMM</name>
<feature type="domain" description="HTH cro/C1-type" evidence="3">
    <location>
        <begin position="21"/>
        <end position="41"/>
    </location>
</feature>
<dbReference type="InterPro" id="IPR053721">
    <property type="entry name" value="Fimbrial_Adhesin_Reg"/>
</dbReference>
<dbReference type="Gene3D" id="1.10.10.2690">
    <property type="match status" value="1"/>
</dbReference>
<evidence type="ECO:0000313" key="4">
    <source>
        <dbReference type="EMBL" id="QEA39727.1"/>
    </source>
</evidence>
<dbReference type="OrthoDB" id="5296404at2"/>
<keyword evidence="1" id="KW-0805">Transcription regulation</keyword>
<sequence>MLQDSAHAYRRSLAVKWVEDGMSQSEVARRLEVTQGAVSQWVVRARQGGEAALKTQPRSGRPPAELVPGCWRHWKRWARKASATRISAGRRSALPMPSRA</sequence>
<dbReference type="AlphaFoldDB" id="A0A5B8SUL1"/>
<keyword evidence="5" id="KW-1185">Reference proteome</keyword>